<dbReference type="SUPFAM" id="SSF51735">
    <property type="entry name" value="NAD(P)-binding Rossmann-fold domains"/>
    <property type="match status" value="1"/>
</dbReference>
<organism evidence="3 4">
    <name type="scientific">Waltera acetigignens</name>
    <dbReference type="NCBI Taxonomy" id="2981769"/>
    <lineage>
        <taxon>Bacteria</taxon>
        <taxon>Bacillati</taxon>
        <taxon>Bacillota</taxon>
        <taxon>Clostridia</taxon>
        <taxon>Lachnospirales</taxon>
        <taxon>Lachnospiraceae</taxon>
        <taxon>Waltera</taxon>
    </lineage>
</organism>
<dbReference type="PANTHER" id="PTHR43000">
    <property type="entry name" value="DTDP-D-GLUCOSE 4,6-DEHYDRATASE-RELATED"/>
    <property type="match status" value="1"/>
</dbReference>
<sequence>MKKVIVTGANGFIGTALCKKLSDEGINVIAIVRDKEENITKIKDIPRIKIIYCDLSDFRNLSKYIEDRDIDALYHLAWVGSAGALRGDSDVQIRNIQYTCDTIKACLEINCKRFIFASSIMEYEIQATMETDAMPSINTLYSSAKVAADYMARTLSGSYGIDYIRAVISNIYGPGETSPRLVNTSLRKMLNNEHCAFSAGNQLYDFVYITDAAQMFIEIGKHGIANRTYYIGSQKPRPLKEFLCEMRDQVDPKTEIGLGEIPFNGVSLSYKEFDINAVKKDTGYIPEITFAQGIKNTLEWIKEMG</sequence>
<feature type="domain" description="NAD-dependent epimerase/dehydratase" evidence="2">
    <location>
        <begin position="4"/>
        <end position="232"/>
    </location>
</feature>
<gene>
    <name evidence="3" type="ORF">LKD75_10145</name>
</gene>
<name>A0AAE3A0C7_9FIRM</name>
<protein>
    <submittedName>
        <fullName evidence="3">NAD(P)-dependent oxidoreductase</fullName>
    </submittedName>
</protein>
<dbReference type="Proteomes" id="UP001197795">
    <property type="component" value="Unassembled WGS sequence"/>
</dbReference>
<accession>A0AAE3A0C7</accession>
<evidence type="ECO:0000259" key="2">
    <source>
        <dbReference type="Pfam" id="PF01370"/>
    </source>
</evidence>
<keyword evidence="4" id="KW-1185">Reference proteome</keyword>
<reference evidence="3 4" key="1">
    <citation type="submission" date="2021-10" db="EMBL/GenBank/DDBJ databases">
        <title>Anaerobic single-cell dispensing facilitates the cultivation of human gut bacteria.</title>
        <authorList>
            <person name="Afrizal A."/>
        </authorList>
    </citation>
    <scope>NUCLEOTIDE SEQUENCE [LARGE SCALE GENOMIC DNA]</scope>
    <source>
        <strain evidence="3 4">CLA-AA-H273</strain>
    </source>
</reference>
<dbReference type="Gene3D" id="3.40.50.720">
    <property type="entry name" value="NAD(P)-binding Rossmann-like Domain"/>
    <property type="match status" value="1"/>
</dbReference>
<dbReference type="RefSeq" id="WP_227733388.1">
    <property type="nucleotide sequence ID" value="NZ_JAJEPV010000022.1"/>
</dbReference>
<evidence type="ECO:0000256" key="1">
    <source>
        <dbReference type="ARBA" id="ARBA00007637"/>
    </source>
</evidence>
<dbReference type="InterPro" id="IPR036291">
    <property type="entry name" value="NAD(P)-bd_dom_sf"/>
</dbReference>
<comment type="similarity">
    <text evidence="1">Belongs to the NAD(P)-dependent epimerase/dehydratase family.</text>
</comment>
<dbReference type="InterPro" id="IPR001509">
    <property type="entry name" value="Epimerase_deHydtase"/>
</dbReference>
<proteinExistence type="inferred from homology"/>
<evidence type="ECO:0000313" key="3">
    <source>
        <dbReference type="EMBL" id="MCC2119944.1"/>
    </source>
</evidence>
<dbReference type="Pfam" id="PF01370">
    <property type="entry name" value="Epimerase"/>
    <property type="match status" value="1"/>
</dbReference>
<comment type="caution">
    <text evidence="3">The sequence shown here is derived from an EMBL/GenBank/DDBJ whole genome shotgun (WGS) entry which is preliminary data.</text>
</comment>
<dbReference type="AlphaFoldDB" id="A0AAE3A0C7"/>
<evidence type="ECO:0000313" key="4">
    <source>
        <dbReference type="Proteomes" id="UP001197795"/>
    </source>
</evidence>
<dbReference type="EMBL" id="JAJEPV010000022">
    <property type="protein sequence ID" value="MCC2119944.1"/>
    <property type="molecule type" value="Genomic_DNA"/>
</dbReference>